<dbReference type="Pfam" id="PF13479">
    <property type="entry name" value="AAA_24"/>
    <property type="match status" value="1"/>
</dbReference>
<dbReference type="KEGG" id="pdh:B9T62_18940"/>
<name>A0A2Z2KFD6_9BACL</name>
<dbReference type="OrthoDB" id="5413799at2"/>
<evidence type="ECO:0000313" key="2">
    <source>
        <dbReference type="Proteomes" id="UP000249890"/>
    </source>
</evidence>
<gene>
    <name evidence="1" type="ORF">B9T62_18940</name>
</gene>
<sequence length="332" mass="36619">MSSLDIFNPQVSVVAKGTEGKVILVYGGNALGKTKQSTRFPKPFYLAFEKGLNAIAGVPFAPINSWSDFIKVNKQITGKATIGKAKEMYKTIILDEVETAARYCTKYVCDKYEADSIASGNKGYGLWSEYSTAFWEEIDKMVSSGFTVIFIAHQVVDDTGRAYPKGDKRAIAPVVDNSDIIVHLRSNGVDEKGSVIKSSAYMAETPEFFARSRFDYLVTSLPEFTAEALEAAISKAVEDQEKAEGIKAVSYKEQQKTLESEDLDYDKLRAEIIKLGKKLHSEDKGTIVNEIIEGKLGKGKKVTDFAKGQVEVMAVVLDALKDEVNKSEEIKE</sequence>
<keyword evidence="2" id="KW-1185">Reference proteome</keyword>
<evidence type="ECO:0000313" key="1">
    <source>
        <dbReference type="EMBL" id="ASA22685.1"/>
    </source>
</evidence>
<dbReference type="RefSeq" id="WP_087916683.1">
    <property type="nucleotide sequence ID" value="NZ_CP021780.1"/>
</dbReference>
<proteinExistence type="predicted"/>
<reference evidence="1 2" key="1">
    <citation type="submission" date="2017-06" db="EMBL/GenBank/DDBJ databases">
        <title>Complete genome sequence of Paenibacillus donghaensis KCTC 13049T isolated from East Sea sediment, South Korea.</title>
        <authorList>
            <person name="Jung B.K."/>
            <person name="Hong S.-J."/>
            <person name="Shin J.-H."/>
        </authorList>
    </citation>
    <scope>NUCLEOTIDE SEQUENCE [LARGE SCALE GENOMIC DNA]</scope>
    <source>
        <strain evidence="1 2">KCTC 13049</strain>
    </source>
</reference>
<accession>A0A2Z2KFD6</accession>
<organism evidence="1 2">
    <name type="scientific">Paenibacillus donghaensis</name>
    <dbReference type="NCBI Taxonomy" id="414771"/>
    <lineage>
        <taxon>Bacteria</taxon>
        <taxon>Bacillati</taxon>
        <taxon>Bacillota</taxon>
        <taxon>Bacilli</taxon>
        <taxon>Bacillales</taxon>
        <taxon>Paenibacillaceae</taxon>
        <taxon>Paenibacillus</taxon>
    </lineage>
</organism>
<protein>
    <recommendedName>
        <fullName evidence="3">ATP-binding protein</fullName>
    </recommendedName>
</protein>
<dbReference type="EMBL" id="CP021780">
    <property type="protein sequence ID" value="ASA22685.1"/>
    <property type="molecule type" value="Genomic_DNA"/>
</dbReference>
<dbReference type="Proteomes" id="UP000249890">
    <property type="component" value="Chromosome"/>
</dbReference>
<dbReference type="AlphaFoldDB" id="A0A2Z2KFD6"/>
<evidence type="ECO:0008006" key="3">
    <source>
        <dbReference type="Google" id="ProtNLM"/>
    </source>
</evidence>